<name>A0ACC1T368_9APHY</name>
<protein>
    <submittedName>
        <fullName evidence="1">Uncharacterized protein</fullName>
    </submittedName>
</protein>
<evidence type="ECO:0000313" key="2">
    <source>
        <dbReference type="Proteomes" id="UP001148662"/>
    </source>
</evidence>
<organism evidence="1 2">
    <name type="scientific">Phlebia brevispora</name>
    <dbReference type="NCBI Taxonomy" id="194682"/>
    <lineage>
        <taxon>Eukaryota</taxon>
        <taxon>Fungi</taxon>
        <taxon>Dikarya</taxon>
        <taxon>Basidiomycota</taxon>
        <taxon>Agaricomycotina</taxon>
        <taxon>Agaricomycetes</taxon>
        <taxon>Polyporales</taxon>
        <taxon>Meruliaceae</taxon>
        <taxon>Phlebia</taxon>
    </lineage>
</organism>
<comment type="caution">
    <text evidence="1">The sequence shown here is derived from an EMBL/GenBank/DDBJ whole genome shotgun (WGS) entry which is preliminary data.</text>
</comment>
<dbReference type="EMBL" id="JANHOG010000704">
    <property type="protein sequence ID" value="KAJ3552112.1"/>
    <property type="molecule type" value="Genomic_DNA"/>
</dbReference>
<proteinExistence type="predicted"/>
<gene>
    <name evidence="1" type="ORF">NM688_g4327</name>
</gene>
<dbReference type="Proteomes" id="UP001148662">
    <property type="component" value="Unassembled WGS sequence"/>
</dbReference>
<evidence type="ECO:0000313" key="1">
    <source>
        <dbReference type="EMBL" id="KAJ3552112.1"/>
    </source>
</evidence>
<accession>A0ACC1T368</accession>
<reference evidence="1" key="1">
    <citation type="submission" date="2022-07" db="EMBL/GenBank/DDBJ databases">
        <title>Genome Sequence of Phlebia brevispora.</title>
        <authorList>
            <person name="Buettner E."/>
        </authorList>
    </citation>
    <scope>NUCLEOTIDE SEQUENCE</scope>
    <source>
        <strain evidence="1">MPL23</strain>
    </source>
</reference>
<keyword evidence="2" id="KW-1185">Reference proteome</keyword>
<sequence>MISMNAAMIRFSTGVSGAPRLRIRASDDPALASGVRFTCCVCSSSFPDSPSANRHWRISHQRQVRVTLTSNASSGRSHKLYIEVKRSGGGFDCAKCQLSFEDPADWKEHVYSCMALPQATVEAAQATTPGTENNTQSASTPHERSPPCLIPARNPLKNVSRAKRAMIRYLDSKLTHPDHCDIANNLGVSPDAVRASIQNESHDNTDSDSEYVQDFTVVNEDAEETFHRTSDSFDHLDFCSKLDPAEELTYMGCEDVTQCSPDPEYNPTTDNDNRGNGITTDMEVDSDRFHVSHPLGEPDVESDDHLDAMEVEQLLDDGMPTPSDMTSSPEVSPLSDTDLGELEYPDETEVDTPDTVLYQKAVQSREHAPNSLLFVQSPVECLADAIVTCFHSLGADPAGVTSTLEKLGCRSLADFDALSHMPAEDGWFIFRSFLCKESPSLELLQLFALEWCLHARRTASTMQSRSSPGLLPPTTTVVFDFLNSLRRPLTHHITIFSKHKVLEAADLQELCCQRQGCGLDIVRHIFMREGFTDFEWLILREGLARCIKPPGMGPQEQVLAAKREGSETNCESEEYPAPVRDRQSSSQSIVELSKWPGGSAGSNSVYTFLSTLSPSQAHHFTLVHDYGVISAAELLELADHPDIWDDVGADFMKEGMSILEWIGMVRGLKHLSTRGIRGNRSNRDDLLKSLETLAPGLGSLASSLRNLGIRTGYDLHVLARFEDYWNMLRPHLLAKGVAFTDWLKFKQALRSLNSKVACRSLDEGTEAFLHSLRRPLDAHRSSLFTTAGLDRADELDALCEHPTHWNDVIYLLLDHGELTLMEALAFRSGLEKRASELTE</sequence>